<dbReference type="AlphaFoldDB" id="A0A1Y0IF35"/>
<evidence type="ECO:0000313" key="4">
    <source>
        <dbReference type="Proteomes" id="UP000196027"/>
    </source>
</evidence>
<name>A0A1Y0IF35_9GAMM</name>
<feature type="domain" description="BON" evidence="2">
    <location>
        <begin position="47"/>
        <end position="115"/>
    </location>
</feature>
<sequence length="209" mass="22673">MIFSKHSMSAVLLFTTLSAPLSLNAAAQTDAQAEQGLISDETKQAFQDGWREGRLEATYLLNTHLDGFSLDVEIEDKTAILSGDVSSEIEKELAEEIAQGMDGIENVENQIKVTQVTASESARTETEKSFLGTLEDASITASIKTKLLRSNSIKAMDVNVDTDAATVTLEGEVESEIQKELAGRIAANTQGVNRVQNQLVVHQSEQMIN</sequence>
<dbReference type="OrthoDB" id="5733310at2"/>
<dbReference type="PANTHER" id="PTHR34606">
    <property type="entry name" value="BON DOMAIN-CONTAINING PROTEIN"/>
    <property type="match status" value="1"/>
</dbReference>
<proteinExistence type="predicted"/>
<gene>
    <name evidence="3" type="ORF">OLMES_5087</name>
</gene>
<dbReference type="EMBL" id="CP021425">
    <property type="protein sequence ID" value="ARU59071.1"/>
    <property type="molecule type" value="Genomic_DNA"/>
</dbReference>
<dbReference type="Proteomes" id="UP000196027">
    <property type="component" value="Chromosome"/>
</dbReference>
<dbReference type="SMART" id="SM00749">
    <property type="entry name" value="BON"/>
    <property type="match status" value="2"/>
</dbReference>
<keyword evidence="3" id="KW-0449">Lipoprotein</keyword>
<dbReference type="InterPro" id="IPR051686">
    <property type="entry name" value="Lipoprotein_DolP"/>
</dbReference>
<feature type="chain" id="PRO_5012824235" evidence="1">
    <location>
        <begin position="28"/>
        <end position="209"/>
    </location>
</feature>
<dbReference type="Pfam" id="PF04972">
    <property type="entry name" value="BON"/>
    <property type="match status" value="2"/>
</dbReference>
<accession>A0A1Y0IF35</accession>
<dbReference type="KEGG" id="ome:OLMES_5087"/>
<evidence type="ECO:0000259" key="2">
    <source>
        <dbReference type="PROSITE" id="PS50914"/>
    </source>
</evidence>
<dbReference type="Gene3D" id="3.30.1340.30">
    <property type="match status" value="2"/>
</dbReference>
<protein>
    <submittedName>
        <fullName evidence="3">Periplasmic or secreted lipoprotein</fullName>
    </submittedName>
</protein>
<feature type="signal peptide" evidence="1">
    <location>
        <begin position="1"/>
        <end position="27"/>
    </location>
</feature>
<dbReference type="RefSeq" id="WP_087463782.1">
    <property type="nucleotide sequence ID" value="NZ_CP021425.1"/>
</dbReference>
<feature type="domain" description="BON" evidence="2">
    <location>
        <begin position="135"/>
        <end position="203"/>
    </location>
</feature>
<organism evidence="3 4">
    <name type="scientific">Oleiphilus messinensis</name>
    <dbReference type="NCBI Taxonomy" id="141451"/>
    <lineage>
        <taxon>Bacteria</taxon>
        <taxon>Pseudomonadati</taxon>
        <taxon>Pseudomonadota</taxon>
        <taxon>Gammaproteobacteria</taxon>
        <taxon>Oceanospirillales</taxon>
        <taxon>Oleiphilaceae</taxon>
        <taxon>Oleiphilus</taxon>
    </lineage>
</organism>
<evidence type="ECO:0000256" key="1">
    <source>
        <dbReference type="SAM" id="SignalP"/>
    </source>
</evidence>
<evidence type="ECO:0000313" key="3">
    <source>
        <dbReference type="EMBL" id="ARU59071.1"/>
    </source>
</evidence>
<dbReference type="PROSITE" id="PS50914">
    <property type="entry name" value="BON"/>
    <property type="match status" value="2"/>
</dbReference>
<dbReference type="InterPro" id="IPR014004">
    <property type="entry name" value="Transpt-assoc_nodulatn_dom_bac"/>
</dbReference>
<keyword evidence="4" id="KW-1185">Reference proteome</keyword>
<keyword evidence="1" id="KW-0732">Signal</keyword>
<dbReference type="InterPro" id="IPR007055">
    <property type="entry name" value="BON_dom"/>
</dbReference>
<reference evidence="3 4" key="1">
    <citation type="submission" date="2017-05" db="EMBL/GenBank/DDBJ databases">
        <title>Genomic insights into alkan degradation activity of Oleiphilus messinensis.</title>
        <authorList>
            <person name="Kozyavkin S.A."/>
            <person name="Slesarev A.I."/>
            <person name="Golyshin P.N."/>
            <person name="Korzhenkov A."/>
            <person name="Golyshina O.N."/>
            <person name="Toshchakov S.V."/>
        </authorList>
    </citation>
    <scope>NUCLEOTIDE SEQUENCE [LARGE SCALE GENOMIC DNA]</scope>
    <source>
        <strain evidence="3 4">ME102</strain>
    </source>
</reference>
<dbReference type="PANTHER" id="PTHR34606:SF15">
    <property type="entry name" value="BON DOMAIN-CONTAINING PROTEIN"/>
    <property type="match status" value="1"/>
</dbReference>